<evidence type="ECO:0000313" key="2">
    <source>
        <dbReference type="Proteomes" id="UP001344906"/>
    </source>
</evidence>
<name>A0ABQ6FPN3_9CHLR</name>
<dbReference type="EMBL" id="BSRI01000001">
    <property type="protein sequence ID" value="GLV54378.1"/>
    <property type="molecule type" value="Genomic_DNA"/>
</dbReference>
<accession>A0ABQ6FPN3</accession>
<organism evidence="1 2">
    <name type="scientific">Dictyobacter halimunensis</name>
    <dbReference type="NCBI Taxonomy" id="3026934"/>
    <lineage>
        <taxon>Bacteria</taxon>
        <taxon>Bacillati</taxon>
        <taxon>Chloroflexota</taxon>
        <taxon>Ktedonobacteria</taxon>
        <taxon>Ktedonobacterales</taxon>
        <taxon>Dictyobacteraceae</taxon>
        <taxon>Dictyobacter</taxon>
    </lineage>
</organism>
<protein>
    <submittedName>
        <fullName evidence="1">Uncharacterized protein</fullName>
    </submittedName>
</protein>
<sequence>MWSSAGALKDQELRFQGIECGDERGFALYCSPQRIQQSLMRDGDPEAHVGVRVVRRDGALGIGLYDAQDLGRRFILGEDKETRFELQENSHGIRGKRLTTRAGIWEAAHGPCRSFCGLECSLLHRYVHPFFLLLVYSLVP</sequence>
<comment type="caution">
    <text evidence="1">The sequence shown here is derived from an EMBL/GenBank/DDBJ whole genome shotgun (WGS) entry which is preliminary data.</text>
</comment>
<keyword evidence="2" id="KW-1185">Reference proteome</keyword>
<gene>
    <name evidence="1" type="ORF">KDH_12260</name>
</gene>
<reference evidence="1 2" key="1">
    <citation type="submission" date="2023-02" db="EMBL/GenBank/DDBJ databases">
        <title>Dictyobacter halimunensis sp. nov., a new member of the class Ktedonobacteria from forest soil in a geothermal area.</title>
        <authorList>
            <person name="Rachmania M.K."/>
            <person name="Ningsih F."/>
            <person name="Sakai Y."/>
            <person name="Yabe S."/>
            <person name="Yokota A."/>
            <person name="Sjamsuridzal W."/>
        </authorList>
    </citation>
    <scope>NUCLEOTIDE SEQUENCE [LARGE SCALE GENOMIC DNA]</scope>
    <source>
        <strain evidence="1 2">S3.2.2.5</strain>
    </source>
</reference>
<evidence type="ECO:0000313" key="1">
    <source>
        <dbReference type="EMBL" id="GLV54378.1"/>
    </source>
</evidence>
<dbReference type="Proteomes" id="UP001344906">
    <property type="component" value="Unassembled WGS sequence"/>
</dbReference>
<proteinExistence type="predicted"/>